<sequence>MGGDGSEIRLSNLGEADLEANPLAGELACGFTADGATLLIAKGVVASKDPAFGLVKVGDYVERVGAPGGFDGMLKGAKFSGAGKTVIIAVTGPAKGGGESPPSPATLTYQRADGAERVYPGTWTCGP</sequence>
<reference evidence="1 2" key="1">
    <citation type="submission" date="2022-04" db="EMBL/GenBank/DDBJ databases">
        <title>Genome sequence of soybean root-associated Caulobacter segnis RL271.</title>
        <authorList>
            <person name="Longley R."/>
            <person name="Bonito G."/>
            <person name="Trigodet F."/>
            <person name="Crosson S."/>
            <person name="Fiebig A."/>
        </authorList>
    </citation>
    <scope>NUCLEOTIDE SEQUENCE [LARGE SCALE GENOMIC DNA]</scope>
    <source>
        <strain evidence="1 2">RL271</strain>
    </source>
</reference>
<name>A0ABY4ZQV4_9CAUL</name>
<protein>
    <submittedName>
        <fullName evidence="1">Uncharacterized protein</fullName>
    </submittedName>
</protein>
<dbReference type="Proteomes" id="UP001057520">
    <property type="component" value="Chromosome"/>
</dbReference>
<keyword evidence="2" id="KW-1185">Reference proteome</keyword>
<organism evidence="1 2">
    <name type="scientific">Caulobacter segnis</name>
    <dbReference type="NCBI Taxonomy" id="88688"/>
    <lineage>
        <taxon>Bacteria</taxon>
        <taxon>Pseudomonadati</taxon>
        <taxon>Pseudomonadota</taxon>
        <taxon>Alphaproteobacteria</taxon>
        <taxon>Caulobacterales</taxon>
        <taxon>Caulobacteraceae</taxon>
        <taxon>Caulobacter</taxon>
    </lineage>
</organism>
<accession>A0ABY4ZQV4</accession>
<evidence type="ECO:0000313" key="1">
    <source>
        <dbReference type="EMBL" id="USQ94885.1"/>
    </source>
</evidence>
<proteinExistence type="predicted"/>
<dbReference type="EMBL" id="CP096040">
    <property type="protein sequence ID" value="USQ94885.1"/>
    <property type="molecule type" value="Genomic_DNA"/>
</dbReference>
<gene>
    <name evidence="1" type="ORF">MZV50_20320</name>
</gene>
<evidence type="ECO:0000313" key="2">
    <source>
        <dbReference type="Proteomes" id="UP001057520"/>
    </source>
</evidence>